<feature type="transmembrane region" description="Helical" evidence="8">
    <location>
        <begin position="94"/>
        <end position="112"/>
    </location>
</feature>
<dbReference type="InterPro" id="IPR011527">
    <property type="entry name" value="ABC1_TM_dom"/>
</dbReference>
<evidence type="ECO:0000259" key="9">
    <source>
        <dbReference type="PROSITE" id="PS50893"/>
    </source>
</evidence>
<proteinExistence type="predicted"/>
<evidence type="ECO:0000313" key="12">
    <source>
        <dbReference type="Proteomes" id="UP000000314"/>
    </source>
</evidence>
<keyword evidence="2 8" id="KW-0812">Transmembrane</keyword>
<dbReference type="InterPro" id="IPR003593">
    <property type="entry name" value="AAA+_ATPase"/>
</dbReference>
<evidence type="ECO:0000256" key="3">
    <source>
        <dbReference type="ARBA" id="ARBA00022741"/>
    </source>
</evidence>
<dbReference type="Pfam" id="PF00664">
    <property type="entry name" value="ABC_membrane"/>
    <property type="match status" value="1"/>
</dbReference>
<dbReference type="InterPro" id="IPR027417">
    <property type="entry name" value="P-loop_NTPase"/>
</dbReference>
<keyword evidence="3" id="KW-0547">Nucleotide-binding</keyword>
<dbReference type="PROSITE" id="PS00211">
    <property type="entry name" value="ABC_TRANSPORTER_1"/>
    <property type="match status" value="1"/>
</dbReference>
<feature type="transmembrane region" description="Helical" evidence="8">
    <location>
        <begin position="248"/>
        <end position="264"/>
    </location>
</feature>
<gene>
    <name evidence="11" type="ordered locus">PAS_chr4_0859</name>
</gene>
<dbReference type="InterPro" id="IPR003439">
    <property type="entry name" value="ABC_transporter-like_ATP-bd"/>
</dbReference>
<dbReference type="Proteomes" id="UP000000314">
    <property type="component" value="Chromosome 4"/>
</dbReference>
<evidence type="ECO:0000256" key="5">
    <source>
        <dbReference type="ARBA" id="ARBA00022989"/>
    </source>
</evidence>
<dbReference type="CDD" id="cd18573">
    <property type="entry name" value="ABC_6TM_ABCB10_like"/>
    <property type="match status" value="1"/>
</dbReference>
<dbReference type="STRING" id="644223.C4R953"/>
<dbReference type="AlphaFoldDB" id="C4R953"/>
<dbReference type="GO" id="GO:0005743">
    <property type="term" value="C:mitochondrial inner membrane"/>
    <property type="evidence" value="ECO:0007669"/>
    <property type="project" value="EnsemblFungi"/>
</dbReference>
<evidence type="ECO:0000259" key="10">
    <source>
        <dbReference type="PROSITE" id="PS50929"/>
    </source>
</evidence>
<accession>C4R953</accession>
<dbReference type="RefSeq" id="XP_002494307.1">
    <property type="nucleotide sequence ID" value="XM_002494262.1"/>
</dbReference>
<feature type="transmembrane region" description="Helical" evidence="8">
    <location>
        <begin position="143"/>
        <end position="161"/>
    </location>
</feature>
<dbReference type="PANTHER" id="PTHR43394:SF1">
    <property type="entry name" value="ATP-BINDING CASSETTE SUB-FAMILY B MEMBER 10, MITOCHONDRIAL"/>
    <property type="match status" value="1"/>
</dbReference>
<dbReference type="InterPro" id="IPR017871">
    <property type="entry name" value="ABC_transporter-like_CS"/>
</dbReference>
<dbReference type="GeneID" id="8201257"/>
<feature type="domain" description="ABC transporter" evidence="9">
    <location>
        <begin position="425"/>
        <end position="669"/>
    </location>
</feature>
<evidence type="ECO:0000313" key="11">
    <source>
        <dbReference type="EMBL" id="CAY72128.1"/>
    </source>
</evidence>
<feature type="transmembrane region" description="Helical" evidence="8">
    <location>
        <begin position="224"/>
        <end position="242"/>
    </location>
</feature>
<name>C4R953_KOMPG</name>
<dbReference type="eggNOG" id="KOG0058">
    <property type="taxonomic scope" value="Eukaryota"/>
</dbReference>
<dbReference type="SMR" id="C4R953"/>
<dbReference type="EMBL" id="FN392322">
    <property type="protein sequence ID" value="CAY72128.1"/>
    <property type="molecule type" value="Genomic_DNA"/>
</dbReference>
<sequence>MISVSRAGLNLIYRRAIFANRIVGNRYYNELRHGNYTNYNMSQPSQLLPEKRYSSTSSSAGFSDRKTAPIPSSKQSNPKDVLNLIRLARPEAKLFGAALGCLVITSGVSMMFPSVIGKIIDTCSTDIHSDTINLFNSVEVTSYTFYIGLGCIFVVGSFANYGRILILRRIGENVIKRLRVSLVSNLLRQKMIFWDIHKSGDLISRIVNDVTIISRSISQNLNDGLRSMISGLVGLTMMFLISSKLTCYMILVIPPLALLALVLGKRLKSVSKLIQQQLGNLTKVIEQQFHSVKTIQSFNKEYREIGAFTHEATELYKLSMEEARVSGYFYATTGFIGNSTIILLLIIGVNMIKTGQITLGDLSSFLMYGIYTGSSVFQLSNFYTELMKGVGASERVLSLLNESKVQSAKETPTNVAGPVNLNGEIHFKNLTFKYPSRPEVTIFNDLDLKIAKNSHVCLVGPSGCGKSSIASLLLKFYDIPESSKIVINGQDISQISLQQLRTHIGYVQQEPVLIAGTIKQNLLYGLDEETASSISDEHLHHVIEITNCSFVFNLPHKLETMVDSSINTTLSGGQKQRLAFARAIMNDPDILVLDEATSALDSASEAAIHKIFSERSAQGKTTISIAHRLSTIRMAEECIVFNGKGEVIERGHISMLLNKNDSELNKLLRNTQHT</sequence>
<comment type="subcellular location">
    <subcellularLocation>
        <location evidence="1">Membrane</location>
        <topology evidence="1">Multi-pass membrane protein</topology>
    </subcellularLocation>
</comment>
<evidence type="ECO:0000256" key="8">
    <source>
        <dbReference type="SAM" id="Phobius"/>
    </source>
</evidence>
<dbReference type="Gene3D" id="1.20.1560.10">
    <property type="entry name" value="ABC transporter type 1, transmembrane domain"/>
    <property type="match status" value="1"/>
</dbReference>
<dbReference type="Gene3D" id="3.40.50.300">
    <property type="entry name" value="P-loop containing nucleotide triphosphate hydrolases"/>
    <property type="match status" value="1"/>
</dbReference>
<dbReference type="PROSITE" id="PS50893">
    <property type="entry name" value="ABC_TRANSPORTER_2"/>
    <property type="match status" value="1"/>
</dbReference>
<keyword evidence="5 8" id="KW-1133">Transmembrane helix</keyword>
<dbReference type="OrthoDB" id="6500128at2759"/>
<keyword evidence="12" id="KW-1185">Reference proteome</keyword>
<dbReference type="SMART" id="SM00382">
    <property type="entry name" value="AAA"/>
    <property type="match status" value="1"/>
</dbReference>
<evidence type="ECO:0000256" key="2">
    <source>
        <dbReference type="ARBA" id="ARBA00022692"/>
    </source>
</evidence>
<keyword evidence="6 8" id="KW-0472">Membrane</keyword>
<organism evidence="11 12">
    <name type="scientific">Komagataella phaffii (strain GS115 / ATCC 20864)</name>
    <name type="common">Yeast</name>
    <name type="synonym">Pichia pastoris</name>
    <dbReference type="NCBI Taxonomy" id="644223"/>
    <lineage>
        <taxon>Eukaryota</taxon>
        <taxon>Fungi</taxon>
        <taxon>Dikarya</taxon>
        <taxon>Ascomycota</taxon>
        <taxon>Saccharomycotina</taxon>
        <taxon>Pichiomycetes</taxon>
        <taxon>Pichiales</taxon>
        <taxon>Pichiaceae</taxon>
        <taxon>Komagataella</taxon>
    </lineage>
</organism>
<dbReference type="HOGENOM" id="CLU_000604_84_3_1"/>
<dbReference type="InterPro" id="IPR036640">
    <property type="entry name" value="ABC1_TM_sf"/>
</dbReference>
<protein>
    <submittedName>
        <fullName evidence="11">Mitochondrial inner membrane half-type ATP-binding cassette (ABC) transporter</fullName>
    </submittedName>
</protein>
<dbReference type="SUPFAM" id="SSF90123">
    <property type="entry name" value="ABC transporter transmembrane region"/>
    <property type="match status" value="1"/>
</dbReference>
<dbReference type="OMA" id="IEYIFHA"/>
<evidence type="ECO:0000256" key="4">
    <source>
        <dbReference type="ARBA" id="ARBA00022840"/>
    </source>
</evidence>
<dbReference type="InParanoid" id="C4R953"/>
<keyword evidence="4 11" id="KW-0067">ATP-binding</keyword>
<feature type="transmembrane region" description="Helical" evidence="8">
    <location>
        <begin position="327"/>
        <end position="349"/>
    </location>
</feature>
<dbReference type="Pfam" id="PF00005">
    <property type="entry name" value="ABC_tran"/>
    <property type="match status" value="1"/>
</dbReference>
<feature type="domain" description="ABC transmembrane type-1" evidence="10">
    <location>
        <begin position="97"/>
        <end position="388"/>
    </location>
</feature>
<evidence type="ECO:0000256" key="7">
    <source>
        <dbReference type="SAM" id="MobiDB-lite"/>
    </source>
</evidence>
<dbReference type="InterPro" id="IPR039421">
    <property type="entry name" value="Type_1_exporter"/>
</dbReference>
<dbReference type="GO" id="GO:0016887">
    <property type="term" value="F:ATP hydrolysis activity"/>
    <property type="evidence" value="ECO:0007669"/>
    <property type="project" value="EnsemblFungi"/>
</dbReference>
<dbReference type="GO" id="GO:0015421">
    <property type="term" value="F:ABC-type oligopeptide transporter activity"/>
    <property type="evidence" value="ECO:0007669"/>
    <property type="project" value="EnsemblFungi"/>
</dbReference>
<reference evidence="11 12" key="1">
    <citation type="journal article" date="2009" name="Nat. Biotechnol.">
        <title>Genome sequence of the recombinant protein production host Pichia pastoris.</title>
        <authorList>
            <person name="De Schutter K."/>
            <person name="Lin Y.C."/>
            <person name="Tiels P."/>
            <person name="Van Hecke A."/>
            <person name="Glinka S."/>
            <person name="Weber-Lehmann J."/>
            <person name="Rouze P."/>
            <person name="Van de Peer Y."/>
            <person name="Callewaert N."/>
        </authorList>
    </citation>
    <scope>NUCLEOTIDE SEQUENCE [LARGE SCALE GENOMIC DNA]</scope>
    <source>
        <strain evidence="12">GS115 / ATCC 20864</strain>
    </source>
</reference>
<dbReference type="GO" id="GO:0090374">
    <property type="term" value="P:oligopeptide export from mitochondrion"/>
    <property type="evidence" value="ECO:0007669"/>
    <property type="project" value="EnsemblFungi"/>
</dbReference>
<evidence type="ECO:0000256" key="1">
    <source>
        <dbReference type="ARBA" id="ARBA00004141"/>
    </source>
</evidence>
<dbReference type="PANTHER" id="PTHR43394">
    <property type="entry name" value="ATP-DEPENDENT PERMEASE MDL1, MITOCHONDRIAL"/>
    <property type="match status" value="1"/>
</dbReference>
<dbReference type="GO" id="GO:0005524">
    <property type="term" value="F:ATP binding"/>
    <property type="evidence" value="ECO:0007669"/>
    <property type="project" value="UniProtKB-KW"/>
</dbReference>
<dbReference type="PROSITE" id="PS50929">
    <property type="entry name" value="ABC_TM1F"/>
    <property type="match status" value="1"/>
</dbReference>
<dbReference type="KEGG" id="ppa:PAS_chr4_0859"/>
<feature type="region of interest" description="Disordered" evidence="7">
    <location>
        <begin position="53"/>
        <end position="77"/>
    </location>
</feature>
<evidence type="ECO:0000256" key="6">
    <source>
        <dbReference type="ARBA" id="ARBA00023136"/>
    </source>
</evidence>
<dbReference type="SUPFAM" id="SSF52540">
    <property type="entry name" value="P-loop containing nucleoside triphosphate hydrolases"/>
    <property type="match status" value="1"/>
</dbReference>